<dbReference type="AlphaFoldDB" id="A0A1A3HEP4"/>
<organism evidence="3 4">
    <name type="scientific">Mycolicibacterium mucogenicum</name>
    <name type="common">Mycobacterium mucogenicum</name>
    <dbReference type="NCBI Taxonomy" id="56689"/>
    <lineage>
        <taxon>Bacteria</taxon>
        <taxon>Bacillati</taxon>
        <taxon>Actinomycetota</taxon>
        <taxon>Actinomycetes</taxon>
        <taxon>Mycobacteriales</taxon>
        <taxon>Mycobacteriaceae</taxon>
        <taxon>Mycolicibacterium</taxon>
    </lineage>
</organism>
<evidence type="ECO:0000313" key="3">
    <source>
        <dbReference type="EMBL" id="OBJ46169.1"/>
    </source>
</evidence>
<dbReference type="SMART" id="SM00943">
    <property type="entry name" value="Prim-Pol"/>
    <property type="match status" value="1"/>
</dbReference>
<proteinExistence type="predicted"/>
<feature type="region of interest" description="Disordered" evidence="1">
    <location>
        <begin position="1"/>
        <end position="33"/>
    </location>
</feature>
<evidence type="ECO:0000259" key="2">
    <source>
        <dbReference type="SMART" id="SM00943"/>
    </source>
</evidence>
<dbReference type="InterPro" id="IPR015330">
    <property type="entry name" value="DNA_primase/pol_bifunc_N"/>
</dbReference>
<feature type="domain" description="DNA primase/polymerase bifunctional N-terminal" evidence="2">
    <location>
        <begin position="57"/>
        <end position="262"/>
    </location>
</feature>
<accession>A0A1A3HEP4</accession>
<dbReference type="SUPFAM" id="SSF56747">
    <property type="entry name" value="Prim-pol domain"/>
    <property type="match status" value="1"/>
</dbReference>
<dbReference type="Proteomes" id="UP000093898">
    <property type="component" value="Unassembled WGS sequence"/>
</dbReference>
<feature type="region of interest" description="Disordered" evidence="1">
    <location>
        <begin position="80"/>
        <end position="105"/>
    </location>
</feature>
<name>A0A1A3HEP4_MYCMU</name>
<evidence type="ECO:0000313" key="4">
    <source>
        <dbReference type="Proteomes" id="UP000093898"/>
    </source>
</evidence>
<dbReference type="EMBL" id="LZLC01000025">
    <property type="protein sequence ID" value="OBJ46169.1"/>
    <property type="molecule type" value="Genomic_DNA"/>
</dbReference>
<reference evidence="4" key="1">
    <citation type="submission" date="2016-06" db="EMBL/GenBank/DDBJ databases">
        <authorList>
            <person name="Sutton G."/>
            <person name="Brinkac L."/>
            <person name="Sanka R."/>
            <person name="Adams M."/>
            <person name="Lau E."/>
            <person name="Garcia-Basteiro A."/>
            <person name="Lopez-Varela E."/>
            <person name="Palencia S."/>
        </authorList>
    </citation>
    <scope>NUCLEOTIDE SEQUENCE [LARGE SCALE GENOMIC DNA]</scope>
    <source>
        <strain evidence="4">1127319.6</strain>
    </source>
</reference>
<protein>
    <recommendedName>
        <fullName evidence="2">DNA primase/polymerase bifunctional N-terminal domain-containing protein</fullName>
    </recommendedName>
</protein>
<gene>
    <name evidence="3" type="ORF">A5630_11930</name>
</gene>
<dbReference type="Pfam" id="PF09250">
    <property type="entry name" value="Prim-Pol"/>
    <property type="match status" value="1"/>
</dbReference>
<evidence type="ECO:0000256" key="1">
    <source>
        <dbReference type="SAM" id="MobiDB-lite"/>
    </source>
</evidence>
<dbReference type="OrthoDB" id="4412965at2"/>
<sequence>MPVRHHSNSNPSKPTKSERYEVNATARPGDEARAEKLTALLSGAPKADDHSGVREYLAALAGLGCAPLLIYPASKQPADVRLPRQRRADDQAASEGARAAGHPHWQKVKAEAGVHLATAETAVLGRYLDRYAETFGDAVEVNVAVSLGRSRLVVVDCDTAAQMAAFLADAEVAPDTAPTVRSPGQLGADGVTLVHRDGGHFYFAVPDGVELPERPEAMILGDGEGAYSVLWGVGKYVLTPPSVRPEGPYTASGPVWPLPKWLADRITAHGQARLERARDTQARTDTHADPVARWGLTVPWAAILEPAGWFPTGKADGCGCPTWTAPGTHGSPKSATAHDPGCAQWVAAADPPLHIWTDNPGPPWAGYIATSGKTTLSKLQAVALLHYDDNTGAAMDALGIELTDSDALAVPDDLPADFGRIREGENTDGRGTCLPEEFWTAHPALERIRQFAHYGVNSADAVLGAGLARLSAHLDPCVRIDTGVKRPLPLNTFAGIVGSAGTGKSSAFHASADLLDFDFGDPMDTGLIAPAHEKPPELSVGSGPGVAEAFMGTVPDPGDPTMKTKVRRQVRHKVLFQSDEGAGLVSGILDNKRGQDIGPTLRAAWTGAVLGQANASAERTRQVRDYSVGLCVGFQLEALAAMSTEEQLEYGTPQRFVYFSATDPSIPDDAPEDPGPLTVTLPHGPLRYDAELRARARKEALARARGGHEDRAEGDLMLAHRPALVARCAALLVVLCDPERAEIHTADVELAEMLLDTSARLHGAAMAWRREREAAERERQMQGRIREQVATAVALDGRADDLARLGDRILAYVDDAGGTVEWSGRTGLRKTKFNSGDRPLADSALARLCGQDGPLVRDGETITRRVTG</sequence>
<comment type="caution">
    <text evidence="3">The sequence shown here is derived from an EMBL/GenBank/DDBJ whole genome shotgun (WGS) entry which is preliminary data.</text>
</comment>